<organism evidence="3 4">
    <name type="scientific">Vannielia litorea</name>
    <dbReference type="NCBI Taxonomy" id="1217970"/>
    <lineage>
        <taxon>Bacteria</taxon>
        <taxon>Pseudomonadati</taxon>
        <taxon>Pseudomonadota</taxon>
        <taxon>Alphaproteobacteria</taxon>
        <taxon>Rhodobacterales</taxon>
        <taxon>Paracoccaceae</taxon>
        <taxon>Vannielia</taxon>
    </lineage>
</organism>
<gene>
    <name evidence="3" type="ORF">SAMN05444002_1024</name>
</gene>
<dbReference type="AlphaFoldDB" id="A0A1N6EQW1"/>
<feature type="transmembrane region" description="Helical" evidence="2">
    <location>
        <begin position="139"/>
        <end position="164"/>
    </location>
</feature>
<dbReference type="EMBL" id="FSRL01000001">
    <property type="protein sequence ID" value="SIN85479.1"/>
    <property type="molecule type" value="Genomic_DNA"/>
</dbReference>
<keyword evidence="4" id="KW-1185">Reference proteome</keyword>
<name>A0A1N6EQW1_9RHOB</name>
<proteinExistence type="predicted"/>
<feature type="region of interest" description="Disordered" evidence="1">
    <location>
        <begin position="29"/>
        <end position="59"/>
    </location>
</feature>
<keyword evidence="2" id="KW-0812">Transmembrane</keyword>
<accession>A0A1N6EQW1</accession>
<evidence type="ECO:0000256" key="1">
    <source>
        <dbReference type="SAM" id="MobiDB-lite"/>
    </source>
</evidence>
<keyword evidence="2" id="KW-1133">Transmembrane helix</keyword>
<sequence length="1251" mass="130668">MSPPKEKPQDEAREAGARWFDAAAEAERLEAEAREAGRLGPAGAEGVPPPLGVPEREPQGPKLAPLLLLTPERMGLEAELPTDSAAPALGAPDVPVTGGGAKVVEALRQGGALDRPAEPGEAGEAHVPMPRRRGRKRRLLARPLVWAFDVAVLCVVALILAILLTAGRELPAPGWLAERVQARLNEGLGGATVEMGGLYVVFSRTALPRVSFRDVDIRAPDGTHIVHVPALGATLDKAALMQGRIQPRGISITGAAMRAERDAEGNFDLQLGDVAMSWEGTGSLAGLLGSVDRMLALPSFAPIDEISADNLVLEFFDARTGREWVLYDGTLTIAQAPEQVSVRLALQLAADAVTEDARDAAAEGAGGAGSAAAELASGDTGAAFDIAPAAVTLSFVSQKGSSAAELSASVEGVAAQDIATLSPATAFLGLIDAPISGSMRAQVDVVGGLEELAGRLEIGAGAIDPGQGQAAIGFDGGRSYFRYQPERARLVFDELRLAAPDGAFTASGQAYLEGMEETGWPTDLVGQLAFSDVAVNPEGVFADGLAFQSGALDLKLSLDPLRLRIGQMVLSGEEVTLRAKGGARPVPEGWEAAIDLEIDRIDHEQLLTLWPLALAPNTRDWIAERVQAGELFNVAGALRARPGETRPVVSLVYEFRDAKVLPLPTLPPVEGASGYSSISDGAYTLSLDAGHMDAPEGGRVDVAGSVLRVPDVHQEPADMEVHLVSESSATAVLSILDQEPWRFMSKAGQPVDIAEGRAALDGVIRFPLIKDVPKEVIAFRVGGVLTGVRSERVVPGRTLTAERLEVLAHGEEIVIEGAGRIEGLPITAAWVQPIDKPGPQPSRVEGTIELSQAFVDRFNIGLPDGMVSGTGTGQFTIDLARGQAPRFSLRSDLNRMGLAIRELAWSMGASAKGSLQVEGQLGEPPVIERLSLTAPGLSAEGRVTLNAGGGLRTAEFSRVQAGRWIDAPVTLTGRGKGATPAVTVQGGWVDIRQTSFAQGSGGGTAGAPMTLALDRLVISDSISLTGFRADLTTRGGLNGTFRGAVNGAAPVSGSVVPVKGKTAVRIASDDAGRVFRAAGLFKKGQGGAMQLTLVPRPEPGQYNGELRVKNVRVQSAPGLAALLNAISVVGLLEQANGPGLLFSNTEVDFRLTPNAVQISHGSAVGPSVGISMAGVYDMNRDYMAVQGVFSPIYVLNGIGRIISKKGEGFFGFNYKMTGPASGPKVTVNPLSVLTPGIFREIFRQPPPKLGN</sequence>
<dbReference type="STRING" id="1217970.SAMN05444002_1024"/>
<evidence type="ECO:0000313" key="3">
    <source>
        <dbReference type="EMBL" id="SIN85479.1"/>
    </source>
</evidence>
<evidence type="ECO:0000256" key="2">
    <source>
        <dbReference type="SAM" id="Phobius"/>
    </source>
</evidence>
<reference evidence="4" key="1">
    <citation type="submission" date="2016-11" db="EMBL/GenBank/DDBJ databases">
        <authorList>
            <person name="Varghese N."/>
            <person name="Submissions S."/>
        </authorList>
    </citation>
    <scope>NUCLEOTIDE SEQUENCE [LARGE SCALE GENOMIC DNA]</scope>
    <source>
        <strain evidence="4">DSM 29440</strain>
    </source>
</reference>
<protein>
    <submittedName>
        <fullName evidence="3">AsmA-like C-terminal region</fullName>
    </submittedName>
</protein>
<dbReference type="RefSeq" id="WP_084192924.1">
    <property type="nucleotide sequence ID" value="NZ_FSRL01000001.1"/>
</dbReference>
<dbReference type="Proteomes" id="UP000184932">
    <property type="component" value="Unassembled WGS sequence"/>
</dbReference>
<keyword evidence="2" id="KW-0472">Membrane</keyword>
<dbReference type="OrthoDB" id="7161641at2"/>
<evidence type="ECO:0000313" key="4">
    <source>
        <dbReference type="Proteomes" id="UP000184932"/>
    </source>
</evidence>